<evidence type="ECO:0000313" key="6">
    <source>
        <dbReference type="Proteomes" id="UP001597040"/>
    </source>
</evidence>
<dbReference type="SUPFAM" id="SSF52922">
    <property type="entry name" value="TK C-terminal domain-like"/>
    <property type="match status" value="1"/>
</dbReference>
<feature type="domain" description="Transketolase-like pyrimidine-binding" evidence="4">
    <location>
        <begin position="4"/>
        <end position="177"/>
    </location>
</feature>
<dbReference type="Proteomes" id="UP001597040">
    <property type="component" value="Unassembled WGS sequence"/>
</dbReference>
<dbReference type="Pfam" id="PF02780">
    <property type="entry name" value="Transketolase_C"/>
    <property type="match status" value="1"/>
</dbReference>
<evidence type="ECO:0000256" key="2">
    <source>
        <dbReference type="ARBA" id="ARBA00023002"/>
    </source>
</evidence>
<dbReference type="Pfam" id="PF02779">
    <property type="entry name" value="Transket_pyr"/>
    <property type="match status" value="1"/>
</dbReference>
<dbReference type="GO" id="GO:0016491">
    <property type="term" value="F:oxidoreductase activity"/>
    <property type="evidence" value="ECO:0007669"/>
    <property type="project" value="UniProtKB-KW"/>
</dbReference>
<dbReference type="EC" id="1.2.4.-" evidence="5"/>
<sequence length="327" mass="35463">MTKIRYIQAVHAAMREELQHDPDVFVIGLDVEASLMGTTSGLVKEFGKKRVRDTPLSELGFTGLGVGAAMAGLRPIVEYQINTLHYLGMEQLVNQAGKLRYMTGGQVEMPLTVRVVGSGGGGGMAAQHSDNTYAQLIHMGMKVVVPSTPYDAKGLIKQAIRENDPVVIFEPASLYGVRGEVPDEEYTIPLGEADVKKEGTDVTVVAVGHLVRDAIKVAEDLEKDGISVEVVDPRTLFPLDKDAILNSVQKTGHLVIVDDGYRFCSFASEISAIVSEEAFDALKAPIKRVTRPQIPVPFSKVIEKEVLPGKEQILDAVLTVTKQKQNG</sequence>
<dbReference type="InterPro" id="IPR029061">
    <property type="entry name" value="THDP-binding"/>
</dbReference>
<dbReference type="InterPro" id="IPR005475">
    <property type="entry name" value="Transketolase-like_Pyr-bd"/>
</dbReference>
<dbReference type="RefSeq" id="WP_390363037.1">
    <property type="nucleotide sequence ID" value="NZ_JBHTKJ010000035.1"/>
</dbReference>
<dbReference type="Gene3D" id="3.40.50.970">
    <property type="match status" value="1"/>
</dbReference>
<comment type="caution">
    <text evidence="5">The sequence shown here is derived from an EMBL/GenBank/DDBJ whole genome shotgun (WGS) entry which is preliminary data.</text>
</comment>
<gene>
    <name evidence="5" type="ORF">ACFQ3N_13380</name>
</gene>
<evidence type="ECO:0000259" key="4">
    <source>
        <dbReference type="SMART" id="SM00861"/>
    </source>
</evidence>
<keyword evidence="3" id="KW-0786">Thiamine pyrophosphate</keyword>
<dbReference type="SUPFAM" id="SSF52518">
    <property type="entry name" value="Thiamin diphosphate-binding fold (THDP-binding)"/>
    <property type="match status" value="1"/>
</dbReference>
<dbReference type="PANTHER" id="PTHR43257">
    <property type="entry name" value="PYRUVATE DEHYDROGENASE E1 COMPONENT BETA SUBUNIT"/>
    <property type="match status" value="1"/>
</dbReference>
<proteinExistence type="predicted"/>
<dbReference type="SMART" id="SM00861">
    <property type="entry name" value="Transket_pyr"/>
    <property type="match status" value="1"/>
</dbReference>
<dbReference type="PANTHER" id="PTHR43257:SF2">
    <property type="entry name" value="PYRUVATE DEHYDROGENASE E1 COMPONENT SUBUNIT BETA"/>
    <property type="match status" value="1"/>
</dbReference>
<dbReference type="NCBIfam" id="NF006667">
    <property type="entry name" value="PRK09212.1"/>
    <property type="match status" value="1"/>
</dbReference>
<evidence type="ECO:0000256" key="3">
    <source>
        <dbReference type="ARBA" id="ARBA00023052"/>
    </source>
</evidence>
<protein>
    <submittedName>
        <fullName evidence="5">Alpha-ketoacid dehydrogenase subunit beta</fullName>
        <ecNumber evidence="5">1.2.4.-</ecNumber>
    </submittedName>
</protein>
<name>A0ABW3LM09_9BACI</name>
<dbReference type="CDD" id="cd07036">
    <property type="entry name" value="TPP_PYR_E1-PDHc-beta_like"/>
    <property type="match status" value="1"/>
</dbReference>
<evidence type="ECO:0000256" key="1">
    <source>
        <dbReference type="ARBA" id="ARBA00001964"/>
    </source>
</evidence>
<evidence type="ECO:0000313" key="5">
    <source>
        <dbReference type="EMBL" id="MFD1039377.1"/>
    </source>
</evidence>
<keyword evidence="2 5" id="KW-0560">Oxidoreductase</keyword>
<dbReference type="InterPro" id="IPR009014">
    <property type="entry name" value="Transketo_C/PFOR_II"/>
</dbReference>
<accession>A0ABW3LM09</accession>
<comment type="cofactor">
    <cofactor evidence="1">
        <name>thiamine diphosphate</name>
        <dbReference type="ChEBI" id="CHEBI:58937"/>
    </cofactor>
</comment>
<dbReference type="EMBL" id="JBHTKJ010000035">
    <property type="protein sequence ID" value="MFD1039377.1"/>
    <property type="molecule type" value="Genomic_DNA"/>
</dbReference>
<dbReference type="InterPro" id="IPR033248">
    <property type="entry name" value="Transketolase_C"/>
</dbReference>
<keyword evidence="6" id="KW-1185">Reference proteome</keyword>
<dbReference type="Gene3D" id="3.40.50.920">
    <property type="match status" value="1"/>
</dbReference>
<reference evidence="6" key="1">
    <citation type="journal article" date="2019" name="Int. J. Syst. Evol. Microbiol.">
        <title>The Global Catalogue of Microorganisms (GCM) 10K type strain sequencing project: providing services to taxonomists for standard genome sequencing and annotation.</title>
        <authorList>
            <consortium name="The Broad Institute Genomics Platform"/>
            <consortium name="The Broad Institute Genome Sequencing Center for Infectious Disease"/>
            <person name="Wu L."/>
            <person name="Ma J."/>
        </authorList>
    </citation>
    <scope>NUCLEOTIDE SEQUENCE [LARGE SCALE GENOMIC DNA]</scope>
    <source>
        <strain evidence="6">CCUG 56754</strain>
    </source>
</reference>
<organism evidence="5 6">
    <name type="scientific">Virgibacillus byunsanensis</name>
    <dbReference type="NCBI Taxonomy" id="570945"/>
    <lineage>
        <taxon>Bacteria</taxon>
        <taxon>Bacillati</taxon>
        <taxon>Bacillota</taxon>
        <taxon>Bacilli</taxon>
        <taxon>Bacillales</taxon>
        <taxon>Bacillaceae</taxon>
        <taxon>Virgibacillus</taxon>
    </lineage>
</organism>